<sequence length="153" mass="16409">MKLTVLYGTETGNSEGLAKKVAAKGEKNGVTVDLVDLSDYSVEKLAAIQNPVLVIISTWDDGAPPPTCVDFCDELFAASVDLSHLEYAVLALGDNEYMQFCECGKKVDAKLAALGAKAVLPRTDMGADFMVTYIGWSKDFWKAMKDVYGVGAA</sequence>
<dbReference type="PANTHER" id="PTHR19384">
    <property type="entry name" value="NITRIC OXIDE SYNTHASE-RELATED"/>
    <property type="match status" value="1"/>
</dbReference>
<evidence type="ECO:0000256" key="1">
    <source>
        <dbReference type="ARBA" id="ARBA00001917"/>
    </source>
</evidence>
<gene>
    <name evidence="5" type="ORF">H5P28_01575</name>
</gene>
<keyword evidence="6" id="KW-1185">Reference proteome</keyword>
<evidence type="ECO:0000256" key="2">
    <source>
        <dbReference type="ARBA" id="ARBA00022630"/>
    </source>
</evidence>
<evidence type="ECO:0000259" key="4">
    <source>
        <dbReference type="PROSITE" id="PS50902"/>
    </source>
</evidence>
<evidence type="ECO:0000313" key="5">
    <source>
        <dbReference type="EMBL" id="MBC2592939.1"/>
    </source>
</evidence>
<organism evidence="5 6">
    <name type="scientific">Ruficoccus amylovorans</name>
    <dbReference type="NCBI Taxonomy" id="1804625"/>
    <lineage>
        <taxon>Bacteria</taxon>
        <taxon>Pseudomonadati</taxon>
        <taxon>Verrucomicrobiota</taxon>
        <taxon>Opitutia</taxon>
        <taxon>Puniceicoccales</taxon>
        <taxon>Cerasicoccaceae</taxon>
        <taxon>Ruficoccus</taxon>
    </lineage>
</organism>
<dbReference type="GO" id="GO:0005829">
    <property type="term" value="C:cytosol"/>
    <property type="evidence" value="ECO:0007669"/>
    <property type="project" value="TreeGrafter"/>
</dbReference>
<dbReference type="InterPro" id="IPR008254">
    <property type="entry name" value="Flavodoxin/NO_synth"/>
</dbReference>
<feature type="domain" description="Flavodoxin-like" evidence="4">
    <location>
        <begin position="3"/>
        <end position="141"/>
    </location>
</feature>
<dbReference type="GO" id="GO:0050660">
    <property type="term" value="F:flavin adenine dinucleotide binding"/>
    <property type="evidence" value="ECO:0007669"/>
    <property type="project" value="TreeGrafter"/>
</dbReference>
<comment type="caution">
    <text evidence="5">The sequence shown here is derived from an EMBL/GenBank/DDBJ whole genome shotgun (WGS) entry which is preliminary data.</text>
</comment>
<dbReference type="PROSITE" id="PS50902">
    <property type="entry name" value="FLAVODOXIN_LIKE"/>
    <property type="match status" value="1"/>
</dbReference>
<dbReference type="Gene3D" id="3.40.50.360">
    <property type="match status" value="1"/>
</dbReference>
<name>A0A842H9Y1_9BACT</name>
<dbReference type="SUPFAM" id="SSF52218">
    <property type="entry name" value="Flavoproteins"/>
    <property type="match status" value="1"/>
</dbReference>
<dbReference type="PANTHER" id="PTHR19384:SF128">
    <property type="entry name" value="NADPH OXIDOREDUCTASE A"/>
    <property type="match status" value="1"/>
</dbReference>
<dbReference type="GO" id="GO:0016491">
    <property type="term" value="F:oxidoreductase activity"/>
    <property type="evidence" value="ECO:0007669"/>
    <property type="project" value="TreeGrafter"/>
</dbReference>
<reference evidence="5 6" key="1">
    <citation type="submission" date="2020-07" db="EMBL/GenBank/DDBJ databases">
        <authorList>
            <person name="Feng X."/>
        </authorList>
    </citation>
    <scope>NUCLEOTIDE SEQUENCE [LARGE SCALE GENOMIC DNA]</scope>
    <source>
        <strain evidence="5 6">JCM31066</strain>
    </source>
</reference>
<dbReference type="Proteomes" id="UP000546464">
    <property type="component" value="Unassembled WGS sequence"/>
</dbReference>
<keyword evidence="3" id="KW-0288">FMN</keyword>
<dbReference type="GO" id="GO:0010181">
    <property type="term" value="F:FMN binding"/>
    <property type="evidence" value="ECO:0007669"/>
    <property type="project" value="InterPro"/>
</dbReference>
<dbReference type="Pfam" id="PF00258">
    <property type="entry name" value="Flavodoxin_1"/>
    <property type="match status" value="1"/>
</dbReference>
<dbReference type="InterPro" id="IPR029039">
    <property type="entry name" value="Flavoprotein-like_sf"/>
</dbReference>
<dbReference type="PRINTS" id="PR00369">
    <property type="entry name" value="FLAVODOXIN"/>
</dbReference>
<comment type="cofactor">
    <cofactor evidence="1">
        <name>FMN</name>
        <dbReference type="ChEBI" id="CHEBI:58210"/>
    </cofactor>
</comment>
<accession>A0A842H9Y1</accession>
<protein>
    <submittedName>
        <fullName evidence="5">Flavodoxin domain-containing protein</fullName>
    </submittedName>
</protein>
<dbReference type="AlphaFoldDB" id="A0A842H9Y1"/>
<evidence type="ECO:0000256" key="3">
    <source>
        <dbReference type="ARBA" id="ARBA00022643"/>
    </source>
</evidence>
<keyword evidence="2" id="KW-0285">Flavoprotein</keyword>
<proteinExistence type="predicted"/>
<dbReference type="EMBL" id="JACHVB010000012">
    <property type="protein sequence ID" value="MBC2592939.1"/>
    <property type="molecule type" value="Genomic_DNA"/>
</dbReference>
<dbReference type="InterPro" id="IPR001094">
    <property type="entry name" value="Flavdoxin-like"/>
</dbReference>
<evidence type="ECO:0000313" key="6">
    <source>
        <dbReference type="Proteomes" id="UP000546464"/>
    </source>
</evidence>